<evidence type="ECO:0000256" key="1">
    <source>
        <dbReference type="ARBA" id="ARBA00006336"/>
    </source>
</evidence>
<evidence type="ECO:0000259" key="8">
    <source>
        <dbReference type="Pfam" id="PF00857"/>
    </source>
</evidence>
<dbReference type="PANTHER" id="PTHR11080">
    <property type="entry name" value="PYRAZINAMIDASE/NICOTINAMIDASE"/>
    <property type="match status" value="1"/>
</dbReference>
<dbReference type="GO" id="GO:0019363">
    <property type="term" value="P:pyridine nucleotide biosynthetic process"/>
    <property type="evidence" value="ECO:0007669"/>
    <property type="project" value="UniProtKB-KW"/>
</dbReference>
<feature type="domain" description="Isochorismatase-like" evidence="8">
    <location>
        <begin position="10"/>
        <end position="201"/>
    </location>
</feature>
<proteinExistence type="inferred from homology"/>
<dbReference type="EMBL" id="CP158487">
    <property type="protein sequence ID" value="XDN89661.1"/>
    <property type="molecule type" value="Genomic_DNA"/>
</dbReference>
<dbReference type="EC" id="3.5.1.19" evidence="6"/>
<evidence type="ECO:0000256" key="4">
    <source>
        <dbReference type="ARBA" id="ARBA00022801"/>
    </source>
</evidence>
<accession>A0AB39J5G3</accession>
<evidence type="ECO:0000256" key="7">
    <source>
        <dbReference type="ARBA" id="ARBA00043224"/>
    </source>
</evidence>
<reference evidence="9" key="1">
    <citation type="submission" date="2024-06" db="EMBL/GenBank/DDBJ databases">
        <authorList>
            <person name="Atkinson C."/>
            <person name="McLean J."/>
            <person name="Gallagher L."/>
            <person name="Bor B."/>
            <person name="Mougous J."/>
        </authorList>
    </citation>
    <scope>NUCLEOTIDE SEQUENCE</scope>
    <source>
        <strain evidence="9">TM7-074</strain>
    </source>
</reference>
<dbReference type="InterPro" id="IPR036380">
    <property type="entry name" value="Isochorismatase-like_sf"/>
</dbReference>
<dbReference type="InterPro" id="IPR052347">
    <property type="entry name" value="Isochorismatase_Nicotinamidase"/>
</dbReference>
<protein>
    <recommendedName>
        <fullName evidence="6">nicotinamidase</fullName>
        <ecNumber evidence="6">3.5.1.19</ecNumber>
    </recommendedName>
    <alternativeName>
        <fullName evidence="7">Nicotinamide deamidase</fullName>
    </alternativeName>
</protein>
<keyword evidence="4" id="KW-0378">Hydrolase</keyword>
<dbReference type="Gene3D" id="3.40.50.850">
    <property type="entry name" value="Isochorismatase-like"/>
    <property type="match status" value="1"/>
</dbReference>
<keyword evidence="3" id="KW-0479">Metal-binding</keyword>
<dbReference type="SUPFAM" id="SSF52499">
    <property type="entry name" value="Isochorismatase-like hydrolases"/>
    <property type="match status" value="1"/>
</dbReference>
<dbReference type="Pfam" id="PF00857">
    <property type="entry name" value="Isochorismatase"/>
    <property type="match status" value="1"/>
</dbReference>
<keyword evidence="2" id="KW-0662">Pyridine nucleotide biosynthesis</keyword>
<dbReference type="GO" id="GO:0046872">
    <property type="term" value="F:metal ion binding"/>
    <property type="evidence" value="ECO:0007669"/>
    <property type="project" value="UniProtKB-KW"/>
</dbReference>
<dbReference type="GO" id="GO:0008936">
    <property type="term" value="F:nicotinamidase activity"/>
    <property type="evidence" value="ECO:0007669"/>
    <property type="project" value="UniProtKB-EC"/>
</dbReference>
<evidence type="ECO:0000256" key="3">
    <source>
        <dbReference type="ARBA" id="ARBA00022723"/>
    </source>
</evidence>
<dbReference type="RefSeq" id="WP_369000236.1">
    <property type="nucleotide sequence ID" value="NZ_CP158487.1"/>
</dbReference>
<gene>
    <name evidence="9" type="ORF">TM074_03080</name>
</gene>
<dbReference type="InterPro" id="IPR000868">
    <property type="entry name" value="Isochorismatase-like_dom"/>
</dbReference>
<dbReference type="PANTHER" id="PTHR11080:SF2">
    <property type="entry name" value="LD05707P"/>
    <property type="match status" value="1"/>
</dbReference>
<sequence length="211" mass="22843">METVKPTRNILVAVDVQHDFIDGSLAVAEGEQVVAPLNTIAETVRHHGGQVVFTRDWHPGETPHFVNFGGQWPVHCVAGTTGASFHDKLNVQPGDTIIDKGVGQTDGYSGWEGQSDTGETLETIITPRTPHEKVQVFLGGLATDFCVKSTALDITEHFQSDDQVSIYLLREAVRAVGLTPNAEEEVLTAMKEAGILAISTEEAKKIIEETV</sequence>
<dbReference type="AlphaFoldDB" id="A0AB39J5G3"/>
<comment type="similarity">
    <text evidence="1">Belongs to the isochorismatase family.</text>
</comment>
<organism evidence="9">
    <name type="scientific">Candidatus Nanosynbacter sp. TM7-074</name>
    <dbReference type="NCBI Taxonomy" id="3158573"/>
    <lineage>
        <taxon>Bacteria</taxon>
        <taxon>Candidatus Saccharimonadota</taxon>
        <taxon>Candidatus Saccharimonadia</taxon>
        <taxon>Candidatus Nanosynbacterales</taxon>
        <taxon>Candidatus Nanosynbacteraceae</taxon>
        <taxon>Candidatus Nanosynbacter</taxon>
    </lineage>
</organism>
<evidence type="ECO:0000256" key="6">
    <source>
        <dbReference type="ARBA" id="ARBA00039017"/>
    </source>
</evidence>
<evidence type="ECO:0000313" key="9">
    <source>
        <dbReference type="EMBL" id="XDN89661.1"/>
    </source>
</evidence>
<comment type="pathway">
    <text evidence="5">Cofactor biosynthesis; nicotinate biosynthesis; nicotinate from nicotinamide: step 1/1.</text>
</comment>
<name>A0AB39J5G3_9BACT</name>
<evidence type="ECO:0000256" key="5">
    <source>
        <dbReference type="ARBA" id="ARBA00037900"/>
    </source>
</evidence>
<evidence type="ECO:0000256" key="2">
    <source>
        <dbReference type="ARBA" id="ARBA00022642"/>
    </source>
</evidence>